<feature type="signal peptide" evidence="1">
    <location>
        <begin position="1"/>
        <end position="25"/>
    </location>
</feature>
<proteinExistence type="predicted"/>
<organism evidence="2 3">
    <name type="scientific">Marinobacter halodurans</name>
    <dbReference type="NCBI Taxonomy" id="2528979"/>
    <lineage>
        <taxon>Bacteria</taxon>
        <taxon>Pseudomonadati</taxon>
        <taxon>Pseudomonadota</taxon>
        <taxon>Gammaproteobacteria</taxon>
        <taxon>Pseudomonadales</taxon>
        <taxon>Marinobacteraceae</taxon>
        <taxon>Marinobacter</taxon>
    </lineage>
</organism>
<evidence type="ECO:0000256" key="1">
    <source>
        <dbReference type="SAM" id="SignalP"/>
    </source>
</evidence>
<evidence type="ECO:0000313" key="3">
    <source>
        <dbReference type="Proteomes" id="UP000313645"/>
    </source>
</evidence>
<protein>
    <submittedName>
        <fullName evidence="2">Uncharacterized protein</fullName>
    </submittedName>
</protein>
<evidence type="ECO:0000313" key="2">
    <source>
        <dbReference type="EMBL" id="TBW54729.1"/>
    </source>
</evidence>
<accession>A0ABY1ZIZ4</accession>
<dbReference type="EMBL" id="SJDL01000019">
    <property type="protein sequence ID" value="TBW54729.1"/>
    <property type="molecule type" value="Genomic_DNA"/>
</dbReference>
<reference evidence="2 3" key="1">
    <citation type="submission" date="2019-02" db="EMBL/GenBank/DDBJ databases">
        <title>Marinobacter halodurans sp. nov., a marine bacterium isolated from sea tidal flat.</title>
        <authorList>
            <person name="Yoo Y."/>
            <person name="Lee D.W."/>
            <person name="Kim B.S."/>
            <person name="Kim J.-J."/>
        </authorList>
    </citation>
    <scope>NUCLEOTIDE SEQUENCE [LARGE SCALE GENOMIC DNA]</scope>
    <source>
        <strain evidence="2 3">YJ-S3-2</strain>
    </source>
</reference>
<name>A0ABY1ZIZ4_9GAMM</name>
<dbReference type="RefSeq" id="WP_131482268.1">
    <property type="nucleotide sequence ID" value="NZ_SJDL01000019.1"/>
</dbReference>
<feature type="chain" id="PRO_5045266931" evidence="1">
    <location>
        <begin position="26"/>
        <end position="187"/>
    </location>
</feature>
<gene>
    <name evidence="2" type="ORF">EZI54_12725</name>
</gene>
<comment type="caution">
    <text evidence="2">The sequence shown here is derived from an EMBL/GenBank/DDBJ whole genome shotgun (WGS) entry which is preliminary data.</text>
</comment>
<keyword evidence="3" id="KW-1185">Reference proteome</keyword>
<keyword evidence="1" id="KW-0732">Signal</keyword>
<dbReference type="Proteomes" id="UP000313645">
    <property type="component" value="Unassembled WGS sequence"/>
</dbReference>
<sequence>MIQTFLKTVFAIFLISSLVPLAVHAQDKQNGMSEKELKEYVQGQFEQMYKRAMESASSRLEKGEPIKAFSVVTDRQGNVRLVRLEEAEKMKPDVALEIMRRSLRAMVENGKIGATCLVYVAANPNKEAEAKQVLVAEMEHVFGPTLAEITPFAREDGKMVFGKAVTVKSRHSIFKVPEKDKNEEPAE</sequence>